<dbReference type="Gene3D" id="1.10.357.70">
    <property type="entry name" value="Exocyst complex component Sec6, C-terminal domain"/>
    <property type="match status" value="1"/>
</dbReference>
<evidence type="ECO:0000313" key="5">
    <source>
        <dbReference type="Proteomes" id="UP001234178"/>
    </source>
</evidence>
<sequence>MNIELLQEEAMASAAVSLSAMLQRPDQLEKVEQYRQRVTRKKTSVEAMLKTAVQSQLDGVISGLQQLQSALVDIVDIRQRLHEIEECVVAIPSLCDSVKNVREEHVVYSQYAVAMENLKHIFTVPESVDKTRQWISEGKLLHAHQSLTDLENSRDDLLYELHRLPNHSLQDKQMLKAYFSGVQQLSEQLGKQLWLLLGRSLNTVRKEPQVIVTAVRIIEREERADAYAVQRQKQSGFLPPGRPKKWKARALEVLSDAVVERIEGNQFEERGDNKMWLVRHLEVTRMLIIEDLRVVKTLCAPCFPPHWDIVNQFFQKYHMSISKHLEEVIAAGLIGNEFVTLLSWVLQTYPGPELLRHVDINIEPSSLGPILSDDTIEKLFQAYISNMASNYNDWMQKTVDAEARDWRRPVVPESDGDGHYHTESIVIIFQMVEQNLSVSRTISDGLMTRALILGLEQITQYGEMYREAINLFKNKHFEDRSQVPYFTHYMIAIINNCLHAMELVQEMKTRNGSRCDQSGSSAVLNKFENLAVTYDGLRNEAAGILLDEAFLDLEPHFQDLLTRKWVVSTVPVDTICATLEDYFQDYMHLKPRNFEYVIRQAEICITRKYISSIFQKKLSLKEERREVAEKIIQEAGQIEALLAPALLSRNSPSDASNSKATEDASKAISALAEVIKCDSEIITLELINFIKKYPDVSQDQLTYLLSLRGDFGRLEARQRVTDLLSSSSKDEVARTTPSRSGTCRPRACDRFAFMRKRSMLNGLTLNENDKSARIMPIAARIINLYIYSFTINLIITTYSTHMTLNL</sequence>
<name>A0ABR0A8E5_9CRUS</name>
<keyword evidence="5" id="KW-1185">Reference proteome</keyword>
<gene>
    <name evidence="4" type="ORF">OUZ56_003322</name>
</gene>
<proteinExistence type="inferred from homology"/>
<comment type="caution">
    <text evidence="4">The sequence shown here is derived from an EMBL/GenBank/DDBJ whole genome shotgun (WGS) entry which is preliminary data.</text>
</comment>
<organism evidence="4 5">
    <name type="scientific">Daphnia magna</name>
    <dbReference type="NCBI Taxonomy" id="35525"/>
    <lineage>
        <taxon>Eukaryota</taxon>
        <taxon>Metazoa</taxon>
        <taxon>Ecdysozoa</taxon>
        <taxon>Arthropoda</taxon>
        <taxon>Crustacea</taxon>
        <taxon>Branchiopoda</taxon>
        <taxon>Diplostraca</taxon>
        <taxon>Cladocera</taxon>
        <taxon>Anomopoda</taxon>
        <taxon>Daphniidae</taxon>
        <taxon>Daphnia</taxon>
    </lineage>
</organism>
<evidence type="ECO:0000256" key="3">
    <source>
        <dbReference type="ARBA" id="ARBA00022483"/>
    </source>
</evidence>
<dbReference type="PANTHER" id="PTHR21292">
    <property type="entry name" value="EXOCYST COMPLEX COMPONENT SEC6-RELATED"/>
    <property type="match status" value="1"/>
</dbReference>
<evidence type="ECO:0000256" key="2">
    <source>
        <dbReference type="ARBA" id="ARBA00022448"/>
    </source>
</evidence>
<accession>A0ABR0A8E5</accession>
<keyword evidence="2" id="KW-0813">Transport</keyword>
<dbReference type="InterPro" id="IPR010326">
    <property type="entry name" value="EXOC3/Sec6"/>
</dbReference>
<dbReference type="InterPro" id="IPR042532">
    <property type="entry name" value="EXOC3/Sec6_C"/>
</dbReference>
<evidence type="ECO:0000313" key="4">
    <source>
        <dbReference type="EMBL" id="KAK4021405.1"/>
    </source>
</evidence>
<dbReference type="EMBL" id="JAOYFB010000036">
    <property type="protein sequence ID" value="KAK4021405.1"/>
    <property type="molecule type" value="Genomic_DNA"/>
</dbReference>
<reference evidence="4 5" key="1">
    <citation type="journal article" date="2023" name="Nucleic Acids Res.">
        <title>The hologenome of Daphnia magna reveals possible DNA methylation and microbiome-mediated evolution of the host genome.</title>
        <authorList>
            <person name="Chaturvedi A."/>
            <person name="Li X."/>
            <person name="Dhandapani V."/>
            <person name="Marshall H."/>
            <person name="Kissane S."/>
            <person name="Cuenca-Cambronero M."/>
            <person name="Asole G."/>
            <person name="Calvet F."/>
            <person name="Ruiz-Romero M."/>
            <person name="Marangio P."/>
            <person name="Guigo R."/>
            <person name="Rago D."/>
            <person name="Mirbahai L."/>
            <person name="Eastwood N."/>
            <person name="Colbourne J.K."/>
            <person name="Zhou J."/>
            <person name="Mallon E."/>
            <person name="Orsini L."/>
        </authorList>
    </citation>
    <scope>NUCLEOTIDE SEQUENCE [LARGE SCALE GENOMIC DNA]</scope>
    <source>
        <strain evidence="4">LRV0_1</strain>
    </source>
</reference>
<evidence type="ECO:0008006" key="6">
    <source>
        <dbReference type="Google" id="ProtNLM"/>
    </source>
</evidence>
<evidence type="ECO:0000256" key="1">
    <source>
        <dbReference type="ARBA" id="ARBA00009447"/>
    </source>
</evidence>
<protein>
    <recommendedName>
        <fullName evidence="6">Exocyst complex component Sec6</fullName>
    </recommendedName>
</protein>
<keyword evidence="3" id="KW-0268">Exocytosis</keyword>
<dbReference type="Gene3D" id="1.10.357.50">
    <property type="match status" value="1"/>
</dbReference>
<dbReference type="PANTHER" id="PTHR21292:SF1">
    <property type="entry name" value="EXOCYST COMPLEX COMPONENT 3"/>
    <property type="match status" value="1"/>
</dbReference>
<dbReference type="Proteomes" id="UP001234178">
    <property type="component" value="Unassembled WGS sequence"/>
</dbReference>
<comment type="similarity">
    <text evidence="1">Belongs to the SEC6 family.</text>
</comment>
<dbReference type="Pfam" id="PF06046">
    <property type="entry name" value="Sec6"/>
    <property type="match status" value="1"/>
</dbReference>